<dbReference type="SUPFAM" id="SSF102405">
    <property type="entry name" value="MCP/YpsA-like"/>
    <property type="match status" value="1"/>
</dbReference>
<organism evidence="4 5">
    <name type="scientific">Chryseolinea lacunae</name>
    <dbReference type="NCBI Taxonomy" id="2801331"/>
    <lineage>
        <taxon>Bacteria</taxon>
        <taxon>Pseudomonadati</taxon>
        <taxon>Bacteroidota</taxon>
        <taxon>Cytophagia</taxon>
        <taxon>Cytophagales</taxon>
        <taxon>Fulvivirgaceae</taxon>
        <taxon>Chryseolinea</taxon>
    </lineage>
</organism>
<evidence type="ECO:0000313" key="4">
    <source>
        <dbReference type="EMBL" id="MBL0741693.1"/>
    </source>
</evidence>
<evidence type="ECO:0000313" key="5">
    <source>
        <dbReference type="Proteomes" id="UP000613030"/>
    </source>
</evidence>
<comment type="catalytic activity">
    <reaction evidence="1">
        <text>AMP + H2O = D-ribose 5-phosphate + adenine</text>
        <dbReference type="Rhea" id="RHEA:20129"/>
        <dbReference type="ChEBI" id="CHEBI:15377"/>
        <dbReference type="ChEBI" id="CHEBI:16708"/>
        <dbReference type="ChEBI" id="CHEBI:78346"/>
        <dbReference type="ChEBI" id="CHEBI:456215"/>
        <dbReference type="EC" id="3.2.2.4"/>
    </reaction>
</comment>
<gene>
    <name evidence="4" type="ORF">JI741_10720</name>
</gene>
<proteinExistence type="inferred from homology"/>
<name>A0ABS1KQD8_9BACT</name>
<comment type="caution">
    <text evidence="4">The sequence shown here is derived from an EMBL/GenBank/DDBJ whole genome shotgun (WGS) entry which is preliminary data.</text>
</comment>
<sequence length="177" mass="19265">MNICVFCGSATGTDPVHAQSARALGMAFAKSSHTLVYGGGNIGLMGVVADAVLENGGKAIGVIPDFLMQREVGHRNLTQLEVVGTMHERKKRMADLSDAFIALPGGWGTLDELAEILTWRQLGLIHQPIAILNIQHFFDPLVAQMRSMVSGGFLKHENLDFLIVENDVEKILSRLFP</sequence>
<dbReference type="NCBIfam" id="TIGR00730">
    <property type="entry name" value="Rossman fold protein, TIGR00730 family"/>
    <property type="match status" value="1"/>
</dbReference>
<keyword evidence="3" id="KW-0378">Hydrolase</keyword>
<evidence type="ECO:0000256" key="2">
    <source>
        <dbReference type="ARBA" id="ARBA00006763"/>
    </source>
</evidence>
<dbReference type="Gene3D" id="3.40.50.450">
    <property type="match status" value="1"/>
</dbReference>
<accession>A0ABS1KQD8</accession>
<dbReference type="EMBL" id="JAERRB010000003">
    <property type="protein sequence ID" value="MBL0741693.1"/>
    <property type="molecule type" value="Genomic_DNA"/>
</dbReference>
<evidence type="ECO:0000256" key="1">
    <source>
        <dbReference type="ARBA" id="ARBA00000274"/>
    </source>
</evidence>
<keyword evidence="3" id="KW-0203">Cytokinin biosynthesis</keyword>
<protein>
    <recommendedName>
        <fullName evidence="3">Cytokinin riboside 5'-monophosphate phosphoribohydrolase</fullName>
        <ecNumber evidence="3">3.2.2.n1</ecNumber>
    </recommendedName>
</protein>
<comment type="similarity">
    <text evidence="2 3">Belongs to the LOG family.</text>
</comment>
<dbReference type="EC" id="3.2.2.n1" evidence="3"/>
<dbReference type="PANTHER" id="PTHR31223:SF70">
    <property type="entry name" value="LOG FAMILY PROTEIN YJL055W"/>
    <property type="match status" value="1"/>
</dbReference>
<dbReference type="Proteomes" id="UP000613030">
    <property type="component" value="Unassembled WGS sequence"/>
</dbReference>
<dbReference type="RefSeq" id="WP_202009065.1">
    <property type="nucleotide sequence ID" value="NZ_JAERRB010000003.1"/>
</dbReference>
<dbReference type="Pfam" id="PF03641">
    <property type="entry name" value="Lysine_decarbox"/>
    <property type="match status" value="1"/>
</dbReference>
<dbReference type="PANTHER" id="PTHR31223">
    <property type="entry name" value="LOG FAMILY PROTEIN YJL055W"/>
    <property type="match status" value="1"/>
</dbReference>
<dbReference type="InterPro" id="IPR005269">
    <property type="entry name" value="LOG"/>
</dbReference>
<reference evidence="4 5" key="1">
    <citation type="submission" date="2021-01" db="EMBL/GenBank/DDBJ databases">
        <title>Chryseolinea sp. Jin1 Genome sequencing and assembly.</title>
        <authorList>
            <person name="Kim I."/>
        </authorList>
    </citation>
    <scope>NUCLEOTIDE SEQUENCE [LARGE SCALE GENOMIC DNA]</scope>
    <source>
        <strain evidence="4 5">Jin1</strain>
    </source>
</reference>
<dbReference type="InterPro" id="IPR031100">
    <property type="entry name" value="LOG_fam"/>
</dbReference>
<keyword evidence="5" id="KW-1185">Reference proteome</keyword>
<evidence type="ECO:0000256" key="3">
    <source>
        <dbReference type="RuleBase" id="RU363015"/>
    </source>
</evidence>